<dbReference type="EMBL" id="BJZR01000003">
    <property type="protein sequence ID" value="GEO90921.1"/>
    <property type="molecule type" value="Genomic_DNA"/>
</dbReference>
<name>A0A0U3HW66_9MICC</name>
<dbReference type="InterPro" id="IPR016181">
    <property type="entry name" value="Acyl_CoA_acyltransferase"/>
</dbReference>
<dbReference type="RefSeq" id="WP_058857871.1">
    <property type="nucleotide sequence ID" value="NZ_BJZR01000003.1"/>
</dbReference>
<dbReference type="SMART" id="SM01006">
    <property type="entry name" value="AlcB"/>
    <property type="match status" value="1"/>
</dbReference>
<dbReference type="GO" id="GO:0016881">
    <property type="term" value="F:acid-amino acid ligase activity"/>
    <property type="evidence" value="ECO:0007669"/>
    <property type="project" value="UniProtKB-ARBA"/>
</dbReference>
<organism evidence="8 10">
    <name type="scientific">Kocuria flava</name>
    <dbReference type="NCBI Taxonomy" id="446860"/>
    <lineage>
        <taxon>Bacteria</taxon>
        <taxon>Bacillati</taxon>
        <taxon>Actinomycetota</taxon>
        <taxon>Actinomycetes</taxon>
        <taxon>Micrococcales</taxon>
        <taxon>Micrococcaceae</taxon>
        <taxon>Kocuria</taxon>
    </lineage>
</organism>
<sequence length="812" mass="86966">MTTTAPDTTARPAPAGGGTAAPVRLATPGGILTLAPAVPDAPTVELLHAWLTHPRSAWWGMLDADADRVRRDLEELAASPYAGARLARLDGVPIGLVETYDPARVLLAGRYAHREGDAGMHLLLAPARTPVPGTSAALMAGVLRLLLDREGARRVVVEPDARNEAVHRLNARAGFTVHGPLELPGKTALLATCTRAQFEASELGPAARLLPDPPPAGEPAHLGRHPMRAAHRHLCCKALAEFAHERLLHPAPLGGDAWEVATADGRVRYRFRARRTALEHWVIDEGSLRRTVDGAAAEPDAQELVAELAPALGIPPALLGTYLEEIASTLASAAYKLVHRTRPAHALARAGFQEVEAAMTEGHPGFVANNGRIGLGVTEHDRWSPEAARPVELVWLAARRPLSRLDTVAGLDEADLVEAELDPAVRARFRARLEGLGLDPADYRWLPVHPHQWEHRVTVTFAPDLARRDLVLLGTSGDAHLAQQSIRTFFNATRPERHYVKTALAVQNMGFLRGLSPRYMRDTPAVNDWVAATVAADPVLAASRFTVLREVAAAGYTGDAYHRAAAAGHGEEGPHTRMLAALWRESPVPRLGPGERPATLASLLHVDAAGGSVAAEHVRASGLASAAWVRRLLDAYLAPVARCLLAHDLVFMPHGENVVLVLEGHVPSRVIMKDIGEEVAVVSDRPLPAGIERIRHVVDAPTAALSVHTDVFDGVLRHLAGILEDQGLLPAPRFWAQAGACLRALLEQDPATAQRYPLLAPRFRHSCLNRLQLRNTLQMVDLADQASSLQYAGELDNPVAGPAGGGPDGAGA</sequence>
<comment type="similarity">
    <text evidence="3">Belongs to the IucA/IucC family.</text>
</comment>
<evidence type="ECO:0000259" key="7">
    <source>
        <dbReference type="SMART" id="SM01006"/>
    </source>
</evidence>
<dbReference type="Proteomes" id="UP000057181">
    <property type="component" value="Chromosome"/>
</dbReference>
<dbReference type="STRING" id="446860.AS188_04630"/>
<evidence type="ECO:0000313" key="8">
    <source>
        <dbReference type="EMBL" id="ALU39159.1"/>
    </source>
</evidence>
<evidence type="ECO:0000256" key="2">
    <source>
        <dbReference type="ARBA" id="ARBA00005102"/>
    </source>
</evidence>
<dbReference type="Gene3D" id="3.30.310.280">
    <property type="match status" value="1"/>
</dbReference>
<dbReference type="Pfam" id="PF13523">
    <property type="entry name" value="Acetyltransf_8"/>
    <property type="match status" value="1"/>
</dbReference>
<reference evidence="8 10" key="1">
    <citation type="submission" date="2015-11" db="EMBL/GenBank/DDBJ databases">
        <title>Complete Genome Sequence of Kocuria flava strain HO-9041.</title>
        <authorList>
            <person name="Zhou M."/>
            <person name="Dai J."/>
        </authorList>
    </citation>
    <scope>NUCLEOTIDE SEQUENCE [LARGE SCALE GENOMIC DNA]</scope>
    <source>
        <strain evidence="8 10">HO-9041</strain>
    </source>
</reference>
<feature type="region of interest" description="Disordered" evidence="6">
    <location>
        <begin position="1"/>
        <end position="21"/>
    </location>
</feature>
<dbReference type="Gene3D" id="1.10.510.40">
    <property type="match status" value="1"/>
</dbReference>
<comment type="function">
    <text evidence="1">Acyltransferase required for the direct transfer of medium- to long-chain fatty acyl moieties from a carrier protein (MbtL) on to the epsilon-amino group of lysine residue in the mycobactin core.</text>
</comment>
<reference evidence="9 11" key="2">
    <citation type="submission" date="2019-07" db="EMBL/GenBank/DDBJ databases">
        <title>Whole genome shotgun sequence of Kocuria flava NBRC 107626.</title>
        <authorList>
            <person name="Hosoyama A."/>
            <person name="Uohara A."/>
            <person name="Ohji S."/>
            <person name="Ichikawa N."/>
        </authorList>
    </citation>
    <scope>NUCLEOTIDE SEQUENCE [LARGE SCALE GENOMIC DNA]</scope>
    <source>
        <strain evidence="9 11">NBRC 107626</strain>
    </source>
</reference>
<feature type="compositionally biased region" description="Low complexity" evidence="6">
    <location>
        <begin position="1"/>
        <end position="14"/>
    </location>
</feature>
<evidence type="ECO:0000256" key="6">
    <source>
        <dbReference type="SAM" id="MobiDB-lite"/>
    </source>
</evidence>
<dbReference type="PANTHER" id="PTHR34384">
    <property type="entry name" value="L-2,3-DIAMINOPROPANOATE--CITRATE LIGASE"/>
    <property type="match status" value="1"/>
</dbReference>
<evidence type="ECO:0000313" key="11">
    <source>
        <dbReference type="Proteomes" id="UP000321155"/>
    </source>
</evidence>
<dbReference type="InterPro" id="IPR037455">
    <property type="entry name" value="LucA/IucC-like"/>
</dbReference>
<dbReference type="PANTHER" id="PTHR34384:SF6">
    <property type="entry name" value="STAPHYLOFERRIN B SYNTHASE"/>
    <property type="match status" value="1"/>
</dbReference>
<evidence type="ECO:0000313" key="9">
    <source>
        <dbReference type="EMBL" id="GEO90921.1"/>
    </source>
</evidence>
<dbReference type="InterPro" id="IPR019432">
    <property type="entry name" value="Acyltransferase_MbtK/IucB-like"/>
</dbReference>
<dbReference type="Gene3D" id="6.10.250.3370">
    <property type="match status" value="1"/>
</dbReference>
<evidence type="ECO:0000256" key="5">
    <source>
        <dbReference type="ARBA" id="ARBA00031122"/>
    </source>
</evidence>
<dbReference type="Proteomes" id="UP000321155">
    <property type="component" value="Unassembled WGS sequence"/>
</dbReference>
<gene>
    <name evidence="8" type="ORF">AS188_04630</name>
    <name evidence="9" type="ORF">KFL01_02270</name>
</gene>
<comment type="pathway">
    <text evidence="2">Siderophore biosynthesis; mycobactin biosynthesis.</text>
</comment>
<dbReference type="InterPro" id="IPR022770">
    <property type="entry name" value="IucA/IucC-like_C"/>
</dbReference>
<dbReference type="AlphaFoldDB" id="A0A0U3HW66"/>
<dbReference type="EMBL" id="CP013254">
    <property type="protein sequence ID" value="ALU39159.1"/>
    <property type="molecule type" value="Genomic_DNA"/>
</dbReference>
<accession>A0A0U3HW66</accession>
<evidence type="ECO:0000313" key="10">
    <source>
        <dbReference type="Proteomes" id="UP000057181"/>
    </source>
</evidence>
<protein>
    <recommendedName>
        <fullName evidence="4">Lysine N-acyltransferase MbtK</fullName>
    </recommendedName>
    <alternativeName>
        <fullName evidence="5">Mycobactin synthase protein K</fullName>
    </alternativeName>
</protein>
<dbReference type="Pfam" id="PF06276">
    <property type="entry name" value="FhuF"/>
    <property type="match status" value="1"/>
</dbReference>
<proteinExistence type="inferred from homology"/>
<dbReference type="SUPFAM" id="SSF55729">
    <property type="entry name" value="Acyl-CoA N-acyltransferases (Nat)"/>
    <property type="match status" value="1"/>
</dbReference>
<dbReference type="GO" id="GO:0019290">
    <property type="term" value="P:siderophore biosynthetic process"/>
    <property type="evidence" value="ECO:0007669"/>
    <property type="project" value="InterPro"/>
</dbReference>
<dbReference type="Pfam" id="PF04183">
    <property type="entry name" value="IucA_IucC"/>
    <property type="match status" value="1"/>
</dbReference>
<dbReference type="GO" id="GO:0016746">
    <property type="term" value="F:acyltransferase activity"/>
    <property type="evidence" value="ECO:0007669"/>
    <property type="project" value="InterPro"/>
</dbReference>
<dbReference type="InterPro" id="IPR007310">
    <property type="entry name" value="Aerobactin_biosyn_IucA/IucC_N"/>
</dbReference>
<dbReference type="KEGG" id="kfv:AS188_04630"/>
<dbReference type="Gene3D" id="3.40.630.30">
    <property type="match status" value="1"/>
</dbReference>
<dbReference type="UniPathway" id="UPA00011"/>
<feature type="domain" description="Acyltransferase MbtK/IucB-like conserved" evidence="7">
    <location>
        <begin position="35"/>
        <end position="83"/>
    </location>
</feature>
<keyword evidence="11" id="KW-1185">Reference proteome</keyword>
<evidence type="ECO:0000256" key="1">
    <source>
        <dbReference type="ARBA" id="ARBA00003818"/>
    </source>
</evidence>
<evidence type="ECO:0000256" key="4">
    <source>
        <dbReference type="ARBA" id="ARBA00020586"/>
    </source>
</evidence>
<evidence type="ECO:0000256" key="3">
    <source>
        <dbReference type="ARBA" id="ARBA00007832"/>
    </source>
</evidence>
<dbReference type="OrthoDB" id="495728at2"/>